<feature type="compositionally biased region" description="Low complexity" evidence="1">
    <location>
        <begin position="60"/>
        <end position="80"/>
    </location>
</feature>
<evidence type="ECO:0000313" key="3">
    <source>
        <dbReference type="Proteomes" id="UP000539075"/>
    </source>
</evidence>
<feature type="region of interest" description="Disordered" evidence="1">
    <location>
        <begin position="23"/>
        <end position="80"/>
    </location>
</feature>
<evidence type="ECO:0000256" key="1">
    <source>
        <dbReference type="SAM" id="MobiDB-lite"/>
    </source>
</evidence>
<accession>A0A7W8FGI1</accession>
<organism evidence="2 3">
    <name type="scientific">Desulfovibrio intestinalis</name>
    <dbReference type="NCBI Taxonomy" id="58621"/>
    <lineage>
        <taxon>Bacteria</taxon>
        <taxon>Pseudomonadati</taxon>
        <taxon>Thermodesulfobacteriota</taxon>
        <taxon>Desulfovibrionia</taxon>
        <taxon>Desulfovibrionales</taxon>
        <taxon>Desulfovibrionaceae</taxon>
        <taxon>Desulfovibrio</taxon>
    </lineage>
</organism>
<reference evidence="2 3" key="1">
    <citation type="submission" date="2020-08" db="EMBL/GenBank/DDBJ databases">
        <title>Genomic Encyclopedia of Type Strains, Phase IV (KMG-IV): sequencing the most valuable type-strain genomes for metagenomic binning, comparative biology and taxonomic classification.</title>
        <authorList>
            <person name="Goeker M."/>
        </authorList>
    </citation>
    <scope>NUCLEOTIDE SEQUENCE [LARGE SCALE GENOMIC DNA]</scope>
    <source>
        <strain evidence="2 3">DSM 11275</strain>
    </source>
</reference>
<dbReference type="RefSeq" id="WP_183719924.1">
    <property type="nucleotide sequence ID" value="NZ_JACHGO010000005.1"/>
</dbReference>
<dbReference type="AlphaFoldDB" id="A0A7W8FGI1"/>
<gene>
    <name evidence="2" type="ORF">HNQ38_002046</name>
</gene>
<sequence length="80" mass="8171">MGGVVSSIFGGGQSAPSPVVYEAEAAPREVEHEAEATNVRDDEQRKIRARRQMGGTLLTSPLGTVGSVGSSGASLLGRSS</sequence>
<dbReference type="EMBL" id="JACHGO010000005">
    <property type="protein sequence ID" value="MBB5143946.1"/>
    <property type="molecule type" value="Genomic_DNA"/>
</dbReference>
<name>A0A7W8FGI1_9BACT</name>
<comment type="caution">
    <text evidence="2">The sequence shown here is derived from an EMBL/GenBank/DDBJ whole genome shotgun (WGS) entry which is preliminary data.</text>
</comment>
<proteinExistence type="predicted"/>
<protein>
    <submittedName>
        <fullName evidence="2">Uncharacterized protein</fullName>
    </submittedName>
</protein>
<dbReference type="Proteomes" id="UP000539075">
    <property type="component" value="Unassembled WGS sequence"/>
</dbReference>
<feature type="compositionally biased region" description="Basic and acidic residues" evidence="1">
    <location>
        <begin position="25"/>
        <end position="46"/>
    </location>
</feature>
<evidence type="ECO:0000313" key="2">
    <source>
        <dbReference type="EMBL" id="MBB5143946.1"/>
    </source>
</evidence>
<keyword evidence="3" id="KW-1185">Reference proteome</keyword>